<comment type="similarity">
    <text evidence="2 12">Belongs to the enolase family.</text>
</comment>
<evidence type="ECO:0000256" key="1">
    <source>
        <dbReference type="ARBA" id="ARBA00005031"/>
    </source>
</evidence>
<dbReference type="GO" id="GO:0000287">
    <property type="term" value="F:magnesium ion binding"/>
    <property type="evidence" value="ECO:0007669"/>
    <property type="project" value="UniProtKB-UniRule"/>
</dbReference>
<evidence type="ECO:0000256" key="13">
    <source>
        <dbReference type="PIRSR" id="PIRSR001400-1"/>
    </source>
</evidence>
<dbReference type="Proteomes" id="UP000093352">
    <property type="component" value="Unassembled WGS sequence"/>
</dbReference>
<dbReference type="SMART" id="SM01192">
    <property type="entry name" value="Enolase_C"/>
    <property type="match status" value="1"/>
</dbReference>
<dbReference type="SFLD" id="SFLDS00001">
    <property type="entry name" value="Enolase"/>
    <property type="match status" value="1"/>
</dbReference>
<dbReference type="PANTHER" id="PTHR11902">
    <property type="entry name" value="ENOLASE"/>
    <property type="match status" value="1"/>
</dbReference>
<dbReference type="SUPFAM" id="SSF51604">
    <property type="entry name" value="Enolase C-terminal domain-like"/>
    <property type="match status" value="1"/>
</dbReference>
<dbReference type="InterPro" id="IPR029017">
    <property type="entry name" value="Enolase-like_N"/>
</dbReference>
<comment type="caution">
    <text evidence="18">The sequence shown here is derived from an EMBL/GenBank/DDBJ whole genome shotgun (WGS) entry which is preliminary data.</text>
</comment>
<comment type="function">
    <text evidence="12">Catalyzes the reversible conversion of 2-phosphoglycerate (2-PG) into phosphoenolpyruvate (PEP). It is essential for the degradation of carbohydrates via glycolysis.</text>
</comment>
<evidence type="ECO:0000259" key="17">
    <source>
        <dbReference type="SMART" id="SM01193"/>
    </source>
</evidence>
<dbReference type="Pfam" id="PF00113">
    <property type="entry name" value="Enolase_C"/>
    <property type="match status" value="1"/>
</dbReference>
<dbReference type="PIRSF" id="PIRSF001400">
    <property type="entry name" value="Enolase"/>
    <property type="match status" value="1"/>
</dbReference>
<feature type="binding site" evidence="12">
    <location>
        <position position="341"/>
    </location>
    <ligand>
        <name>(2R)-2-phosphoglycerate</name>
        <dbReference type="ChEBI" id="CHEBI:58289"/>
    </ligand>
</feature>
<reference evidence="19 21" key="3">
    <citation type="submission" date="2019-07" db="EMBL/GenBank/DDBJ databases">
        <title>Criibacterium bergeronii gen. nov., sp. nov. isolated from human clinical samples.</title>
        <authorList>
            <person name="Maheux A.F."/>
            <person name="Boudreau D.K."/>
            <person name="Berube E."/>
            <person name="Brodeur S."/>
            <person name="Bernard K.A."/>
            <person name="Abed J.Y."/>
            <person name="Ducrey E."/>
            <person name="Guay E.F."/>
            <person name="Raymond F."/>
            <person name="Corbeil J."/>
            <person name="Domingo M.-C."/>
            <person name="Roy P.H."/>
            <person name="Boissinot M."/>
            <person name="Tocheva E.I."/>
            <person name="Omar R.F."/>
        </authorList>
    </citation>
    <scope>NUCLEOTIDE SEQUENCE [LARGE SCALE GENOMIC DNA]</scope>
    <source>
        <strain evidence="19 21">CCRI-24246</strain>
    </source>
</reference>
<dbReference type="NCBIfam" id="TIGR01060">
    <property type="entry name" value="eno"/>
    <property type="match status" value="1"/>
</dbReference>
<keyword evidence="6 12" id="KW-0964">Secreted</keyword>
<feature type="binding site" evidence="14">
    <location>
        <begin position="368"/>
        <end position="371"/>
    </location>
    <ligand>
        <name>substrate</name>
    </ligand>
</feature>
<comment type="catalytic activity">
    <reaction evidence="11">
        <text>(2R)-2-phosphoglycerate = phosphoenolpyruvate + H2O</text>
        <dbReference type="Rhea" id="RHEA:10164"/>
        <dbReference type="ChEBI" id="CHEBI:15377"/>
        <dbReference type="ChEBI" id="CHEBI:58289"/>
        <dbReference type="ChEBI" id="CHEBI:58702"/>
        <dbReference type="EC" id="4.2.1.11"/>
    </reaction>
    <physiologicalReaction direction="left-to-right" evidence="11">
        <dbReference type="Rhea" id="RHEA:10165"/>
    </physiologicalReaction>
</comment>
<dbReference type="PANTHER" id="PTHR11902:SF1">
    <property type="entry name" value="ENOLASE"/>
    <property type="match status" value="1"/>
</dbReference>
<keyword evidence="20" id="KW-1185">Reference proteome</keyword>
<comment type="cofactor">
    <cofactor evidence="12">
        <name>Mg(2+)</name>
        <dbReference type="ChEBI" id="CHEBI:18420"/>
    </cofactor>
    <text evidence="12">Binds a second Mg(2+) ion via substrate during catalysis.</text>
</comment>
<dbReference type="SUPFAM" id="SSF54826">
    <property type="entry name" value="Enolase N-terminal domain-like"/>
    <property type="match status" value="1"/>
</dbReference>
<feature type="binding site" evidence="12">
    <location>
        <position position="371"/>
    </location>
    <ligand>
        <name>(2R)-2-phosphoglycerate</name>
        <dbReference type="ChEBI" id="CHEBI:58289"/>
    </ligand>
</feature>
<dbReference type="InterPro" id="IPR020810">
    <property type="entry name" value="Enolase_C"/>
</dbReference>
<feature type="active site" description="Proton donor" evidence="12 13">
    <location>
        <position position="205"/>
    </location>
</feature>
<comment type="pathway">
    <text evidence="1 12">Carbohydrate degradation; glycolysis; pyruvate from D-glyceraldehyde 3-phosphate: step 4/5.</text>
</comment>
<feature type="domain" description="Enolase N-terminal" evidence="17">
    <location>
        <begin position="4"/>
        <end position="134"/>
    </location>
</feature>
<dbReference type="RefSeq" id="WP_068913888.1">
    <property type="nucleotide sequence ID" value="NZ_MBEW02000042.1"/>
</dbReference>
<evidence type="ECO:0000256" key="4">
    <source>
        <dbReference type="ARBA" id="ARBA00017068"/>
    </source>
</evidence>
<dbReference type="PRINTS" id="PR00148">
    <property type="entry name" value="ENOLASE"/>
</dbReference>
<keyword evidence="10 12" id="KW-0456">Lyase</keyword>
<organism evidence="18 20">
    <name type="scientific">Criibacterium bergeronii</name>
    <dbReference type="NCBI Taxonomy" id="1871336"/>
    <lineage>
        <taxon>Bacteria</taxon>
        <taxon>Bacillati</taxon>
        <taxon>Bacillota</taxon>
        <taxon>Clostridia</taxon>
        <taxon>Peptostreptococcales</taxon>
        <taxon>Filifactoraceae</taxon>
        <taxon>Criibacterium</taxon>
    </lineage>
</organism>
<dbReference type="HAMAP" id="MF_00318">
    <property type="entry name" value="Enolase"/>
    <property type="match status" value="1"/>
</dbReference>
<dbReference type="PROSITE" id="PS00164">
    <property type="entry name" value="ENOLASE"/>
    <property type="match status" value="1"/>
</dbReference>
<feature type="binding site" evidence="12">
    <location>
        <position position="392"/>
    </location>
    <ligand>
        <name>(2R)-2-phosphoglycerate</name>
        <dbReference type="ChEBI" id="CHEBI:58289"/>
    </ligand>
</feature>
<evidence type="ECO:0000313" key="19">
    <source>
        <dbReference type="EMBL" id="TRW28232.1"/>
    </source>
</evidence>
<protein>
    <recommendedName>
        <fullName evidence="4 12">Enolase</fullName>
        <ecNumber evidence="3 12">4.2.1.11</ecNumber>
    </recommendedName>
    <alternativeName>
        <fullName evidence="12">2-phospho-D-glycerate hydro-lyase</fullName>
    </alternativeName>
    <alternativeName>
        <fullName evidence="12">2-phosphoglycerate dehydratase</fullName>
    </alternativeName>
</protein>
<dbReference type="FunFam" id="3.20.20.120:FF:000001">
    <property type="entry name" value="Enolase"/>
    <property type="match status" value="1"/>
</dbReference>
<comment type="subcellular location">
    <subcellularLocation>
        <location evidence="12">Cytoplasm</location>
    </subcellularLocation>
    <subcellularLocation>
        <location evidence="12">Secreted</location>
    </subcellularLocation>
    <subcellularLocation>
        <location evidence="12">Cell surface</location>
    </subcellularLocation>
    <text evidence="12">Fractions of enolase are present in both the cytoplasm and on the cell surface.</text>
</comment>
<evidence type="ECO:0000259" key="16">
    <source>
        <dbReference type="SMART" id="SM01192"/>
    </source>
</evidence>
<dbReference type="CDD" id="cd03313">
    <property type="entry name" value="enolase"/>
    <property type="match status" value="1"/>
</dbReference>
<dbReference type="GO" id="GO:0000015">
    <property type="term" value="C:phosphopyruvate hydratase complex"/>
    <property type="evidence" value="ECO:0007669"/>
    <property type="project" value="InterPro"/>
</dbReference>
<dbReference type="EMBL" id="VJXW01000002">
    <property type="protein sequence ID" value="TRW28232.1"/>
    <property type="molecule type" value="Genomic_DNA"/>
</dbReference>
<dbReference type="Gene3D" id="3.20.20.120">
    <property type="entry name" value="Enolase-like C-terminal domain"/>
    <property type="match status" value="1"/>
</dbReference>
<evidence type="ECO:0000313" key="20">
    <source>
        <dbReference type="Proteomes" id="UP000093352"/>
    </source>
</evidence>
<feature type="binding site" evidence="12 15">
    <location>
        <position position="316"/>
    </location>
    <ligand>
        <name>Mg(2+)</name>
        <dbReference type="ChEBI" id="CHEBI:18420"/>
    </ligand>
</feature>
<dbReference type="InterPro" id="IPR000941">
    <property type="entry name" value="Enolase"/>
</dbReference>
<feature type="binding site" evidence="14">
    <location>
        <position position="164"/>
    </location>
    <ligand>
        <name>substrate</name>
    </ligand>
</feature>
<gene>
    <name evidence="12" type="primary">eno</name>
    <name evidence="18" type="ORF">BBG48_010205</name>
    <name evidence="19" type="ORF">FL857_01835</name>
</gene>
<dbReference type="SFLD" id="SFLDF00002">
    <property type="entry name" value="enolase"/>
    <property type="match status" value="1"/>
</dbReference>
<sequence>MCYIEDVWARQILDSRGNPTVEVEVVLESGVIARASVPSGASTGMYEAVELRDGDKDYYMGKSVLKAVDNVNETIAPEIIGMNVFDQVLIDQTMIELDGTQNKGNLGANAILGVSLAVAKAAAEELGLPLYQYLGGVNAKLLPVPMMNIVNGGSHSDAPIAFQEFMILPAGAKSFSEALQWGSEIFHNLAKLLKERKLSTAVGDEGGFAPTFDGTEDAVETILAAIKKVGLEPGKDVFLGFDCASSEFYEDGVYNYAKFEGEKGAKRSSAEQVEYLASLVEKYPIISIEDGMDENDWEGWKLLTEKLGKKVQLVGDDLFVTNTKKLSQGIQQGVANSILIKVNQIGTLTETLDAIQMAKEAGYTAVVSHRSGETEDTTIADLVVATNAGQIKTGSLSRTDRIAKYNQLLRIEEMLGETAEFKGIKSFYNLKK</sequence>
<keyword evidence="18" id="KW-0670">Pyruvate</keyword>
<evidence type="ECO:0000256" key="14">
    <source>
        <dbReference type="PIRSR" id="PIRSR001400-2"/>
    </source>
</evidence>
<evidence type="ECO:0000256" key="9">
    <source>
        <dbReference type="ARBA" id="ARBA00023152"/>
    </source>
</evidence>
<dbReference type="SFLD" id="SFLDG00178">
    <property type="entry name" value="enolase"/>
    <property type="match status" value="1"/>
</dbReference>
<evidence type="ECO:0000256" key="6">
    <source>
        <dbReference type="ARBA" id="ARBA00022525"/>
    </source>
</evidence>
<evidence type="ECO:0000256" key="3">
    <source>
        <dbReference type="ARBA" id="ARBA00012058"/>
    </source>
</evidence>
<dbReference type="Gene3D" id="3.30.390.10">
    <property type="entry name" value="Enolase-like, N-terminal domain"/>
    <property type="match status" value="1"/>
</dbReference>
<feature type="binding site" evidence="12 15">
    <location>
        <position position="242"/>
    </location>
    <ligand>
        <name>Mg(2+)</name>
        <dbReference type="ChEBI" id="CHEBI:18420"/>
    </ligand>
</feature>
<evidence type="ECO:0000313" key="21">
    <source>
        <dbReference type="Proteomes" id="UP000319424"/>
    </source>
</evidence>
<dbReference type="AlphaFoldDB" id="A0A371IIU9"/>
<reference evidence="18 20" key="1">
    <citation type="journal article" date="2016" name="Genome Announc.">
        <title>Draft Genome Sequence of Criibacterium bergeronii gen. nov., sp. nov., Strain CCRI-22567T, Isolated from a Vaginal Sample from a Woman with Bacterial Vaginosis.</title>
        <authorList>
            <person name="Maheux A.F."/>
            <person name="Berube E."/>
            <person name="Boudreau D.K."/>
            <person name="Raymond F."/>
            <person name="Corbeil J."/>
            <person name="Roy P.H."/>
            <person name="Boissinot M."/>
            <person name="Omar R.F."/>
        </authorList>
    </citation>
    <scope>NUCLEOTIDE SEQUENCE [LARGE SCALE GENOMIC DNA]</scope>
    <source>
        <strain evidence="18 20">CCRI-22567</strain>
    </source>
</reference>
<feature type="domain" description="Enolase C-terminal TIM barrel" evidence="16">
    <location>
        <begin position="139"/>
        <end position="429"/>
    </location>
</feature>
<dbReference type="SMART" id="SM01193">
    <property type="entry name" value="Enolase_N"/>
    <property type="match status" value="1"/>
</dbReference>
<evidence type="ECO:0000256" key="12">
    <source>
        <dbReference type="HAMAP-Rule" id="MF_00318"/>
    </source>
</evidence>
<feature type="binding site" evidence="14">
    <location>
        <position position="289"/>
    </location>
    <ligand>
        <name>substrate</name>
    </ligand>
</feature>
<dbReference type="GO" id="GO:0005576">
    <property type="term" value="C:extracellular region"/>
    <property type="evidence" value="ECO:0007669"/>
    <property type="project" value="UniProtKB-SubCell"/>
</dbReference>
<feature type="binding site" evidence="14">
    <location>
        <position position="155"/>
    </location>
    <ligand>
        <name>substrate</name>
    </ligand>
</feature>
<dbReference type="FunFam" id="3.30.390.10:FF:000001">
    <property type="entry name" value="Enolase"/>
    <property type="match status" value="1"/>
</dbReference>
<name>A0A371IIU9_9FIRM</name>
<evidence type="ECO:0000256" key="5">
    <source>
        <dbReference type="ARBA" id="ARBA00022490"/>
    </source>
</evidence>
<evidence type="ECO:0000256" key="10">
    <source>
        <dbReference type="ARBA" id="ARBA00023239"/>
    </source>
</evidence>
<evidence type="ECO:0000256" key="2">
    <source>
        <dbReference type="ARBA" id="ARBA00009604"/>
    </source>
</evidence>
<dbReference type="UniPathway" id="UPA00109">
    <property type="reaction ID" value="UER00187"/>
</dbReference>
<feature type="binding site" evidence="12">
    <location>
        <position position="370"/>
    </location>
    <ligand>
        <name>(2R)-2-phosphoglycerate</name>
        <dbReference type="ChEBI" id="CHEBI:58289"/>
    </ligand>
</feature>
<dbReference type="InterPro" id="IPR020809">
    <property type="entry name" value="Enolase_CS"/>
</dbReference>
<feature type="active site" description="Proton acceptor" evidence="12 13">
    <location>
        <position position="341"/>
    </location>
</feature>
<dbReference type="GO" id="GO:0004634">
    <property type="term" value="F:phosphopyruvate hydratase activity"/>
    <property type="evidence" value="ECO:0007669"/>
    <property type="project" value="UniProtKB-UniRule"/>
</dbReference>
<keyword evidence="5 12" id="KW-0963">Cytoplasm</keyword>
<evidence type="ECO:0000256" key="11">
    <source>
        <dbReference type="ARBA" id="ARBA00048951"/>
    </source>
</evidence>
<feature type="binding site" evidence="12">
    <location>
        <position position="163"/>
    </location>
    <ligand>
        <name>(2R)-2-phosphoglycerate</name>
        <dbReference type="ChEBI" id="CHEBI:58289"/>
    </ligand>
</feature>
<dbReference type="Pfam" id="PF03952">
    <property type="entry name" value="Enolase_N"/>
    <property type="match status" value="1"/>
</dbReference>
<evidence type="ECO:0000256" key="8">
    <source>
        <dbReference type="ARBA" id="ARBA00022842"/>
    </source>
</evidence>
<feature type="binding site" evidence="14">
    <location>
        <position position="316"/>
    </location>
    <ligand>
        <name>substrate</name>
    </ligand>
</feature>
<accession>A0A371IIU9</accession>
<reference evidence="18" key="2">
    <citation type="submission" date="2018-07" db="EMBL/GenBank/DDBJ databases">
        <authorList>
            <person name="Quirk P.G."/>
            <person name="Krulwich T.A."/>
        </authorList>
    </citation>
    <scope>NUCLEOTIDE SEQUENCE</scope>
    <source>
        <strain evidence="18">CCRI-22567</strain>
    </source>
</reference>
<feature type="binding site" evidence="12 15">
    <location>
        <position position="289"/>
    </location>
    <ligand>
        <name>Mg(2+)</name>
        <dbReference type="ChEBI" id="CHEBI:18420"/>
    </ligand>
</feature>
<evidence type="ECO:0000256" key="15">
    <source>
        <dbReference type="PIRSR" id="PIRSR001400-3"/>
    </source>
</evidence>
<dbReference type="InterPro" id="IPR020811">
    <property type="entry name" value="Enolase_N"/>
</dbReference>
<dbReference type="GO" id="GO:0006096">
    <property type="term" value="P:glycolytic process"/>
    <property type="evidence" value="ECO:0007669"/>
    <property type="project" value="UniProtKB-UniRule"/>
</dbReference>
<evidence type="ECO:0000313" key="18">
    <source>
        <dbReference type="EMBL" id="RDY20405.1"/>
    </source>
</evidence>
<dbReference type="EMBL" id="MBEW02000042">
    <property type="protein sequence ID" value="RDY20405.1"/>
    <property type="molecule type" value="Genomic_DNA"/>
</dbReference>
<keyword evidence="9 12" id="KW-0324">Glycolysis</keyword>
<dbReference type="EC" id="4.2.1.11" evidence="3 12"/>
<dbReference type="GO" id="GO:0009986">
    <property type="term" value="C:cell surface"/>
    <property type="evidence" value="ECO:0007669"/>
    <property type="project" value="UniProtKB-SubCell"/>
</dbReference>
<dbReference type="OrthoDB" id="9804716at2"/>
<comment type="cofactor">
    <cofactor evidence="15">
        <name>Mg(2+)</name>
        <dbReference type="ChEBI" id="CHEBI:18420"/>
    </cofactor>
    <text evidence="15">Mg(2+) is required for catalysis and for stabilizing the dimer.</text>
</comment>
<proteinExistence type="inferred from homology"/>
<keyword evidence="7 12" id="KW-0479">Metal-binding</keyword>
<feature type="binding site" evidence="14">
    <location>
        <position position="392"/>
    </location>
    <ligand>
        <name>substrate</name>
    </ligand>
</feature>
<dbReference type="Proteomes" id="UP000319424">
    <property type="component" value="Unassembled WGS sequence"/>
</dbReference>
<dbReference type="STRING" id="1871336.BBG48_04545"/>
<keyword evidence="8 12" id="KW-0460">Magnesium</keyword>
<dbReference type="InterPro" id="IPR036849">
    <property type="entry name" value="Enolase-like_C_sf"/>
</dbReference>
<evidence type="ECO:0000256" key="7">
    <source>
        <dbReference type="ARBA" id="ARBA00022723"/>
    </source>
</evidence>